<dbReference type="AlphaFoldDB" id="A0A0A5I9B5"/>
<dbReference type="SUPFAM" id="SSF51735">
    <property type="entry name" value="NAD(P)-binding Rossmann-fold domains"/>
    <property type="match status" value="1"/>
</dbReference>
<comment type="pathway">
    <text evidence="2">Carbohydrate biosynthesis; dTDP-L-rhamnose biosynthesis.</text>
</comment>
<keyword evidence="2" id="KW-0521">NADP</keyword>
<dbReference type="CDD" id="cd05254">
    <property type="entry name" value="dTDP_HR_like_SDR_e"/>
    <property type="match status" value="1"/>
</dbReference>
<dbReference type="EC" id="1.1.1.133" evidence="2"/>
<protein>
    <recommendedName>
        <fullName evidence="2">dTDP-4-dehydrorhamnose reductase</fullName>
        <ecNumber evidence="2">1.1.1.133</ecNumber>
    </recommendedName>
</protein>
<dbReference type="PANTHER" id="PTHR10491">
    <property type="entry name" value="DTDP-4-DEHYDRORHAMNOSE REDUCTASE"/>
    <property type="match status" value="1"/>
</dbReference>
<dbReference type="Gene3D" id="3.40.50.720">
    <property type="entry name" value="NAD(P)-binding Rossmann-like Domain"/>
    <property type="match status" value="1"/>
</dbReference>
<dbReference type="InterPro" id="IPR005913">
    <property type="entry name" value="dTDP_dehydrorham_reduct"/>
</dbReference>
<dbReference type="GO" id="GO:0005829">
    <property type="term" value="C:cytosol"/>
    <property type="evidence" value="ECO:0007669"/>
    <property type="project" value="TreeGrafter"/>
</dbReference>
<dbReference type="RefSeq" id="WP_026800414.1">
    <property type="nucleotide sequence ID" value="NZ_AULI01000008.1"/>
</dbReference>
<dbReference type="InterPro" id="IPR029903">
    <property type="entry name" value="RmlD-like-bd"/>
</dbReference>
<name>A0A0A5I9B5_9BACI</name>
<dbReference type="GO" id="GO:0019305">
    <property type="term" value="P:dTDP-rhamnose biosynthetic process"/>
    <property type="evidence" value="ECO:0007669"/>
    <property type="project" value="UniProtKB-UniPathway"/>
</dbReference>
<evidence type="ECO:0000256" key="1">
    <source>
        <dbReference type="ARBA" id="ARBA00010944"/>
    </source>
</evidence>
<dbReference type="EMBL" id="AVPE01000006">
    <property type="protein sequence ID" value="KGX92427.1"/>
    <property type="molecule type" value="Genomic_DNA"/>
</dbReference>
<organism evidence="4 5">
    <name type="scientific">Pontibacillus halophilus JSM 076056 = DSM 19796</name>
    <dbReference type="NCBI Taxonomy" id="1385510"/>
    <lineage>
        <taxon>Bacteria</taxon>
        <taxon>Bacillati</taxon>
        <taxon>Bacillota</taxon>
        <taxon>Bacilli</taxon>
        <taxon>Bacillales</taxon>
        <taxon>Bacillaceae</taxon>
        <taxon>Pontibacillus</taxon>
    </lineage>
</organism>
<sequence length="280" mass="31635">MKLLILGGNGMAGHMLVDYFSKNPKYEVISTSRDKGSGTDLFLDVTRKDDVRRVVEQVRPNVVINCVGILNEHAAKEPWLAYHVNSVLPHQLETLMDKMDGRVIHLSTDCVFKGDRGQYVEADDPDGDSTYAHSKKLGEIVHPPHLTVRTSIIGPELKSDGIGLFLWFMNQTGTIHGYKNVWWNGVTTLELAKAIEGMIEKNVAGLYHLAAPTRINKHDLLKLIQKVYRKHDVTIESNTTNVLDRTIVNSRTDFVHPVPDYETMIRQLKEWEDQPRGPSS</sequence>
<dbReference type="OrthoDB" id="9803892at2"/>
<gene>
    <name evidence="4" type="ORF">N781_17005</name>
</gene>
<dbReference type="eggNOG" id="COG1091">
    <property type="taxonomic scope" value="Bacteria"/>
</dbReference>
<dbReference type="Proteomes" id="UP000030528">
    <property type="component" value="Unassembled WGS sequence"/>
</dbReference>
<comment type="similarity">
    <text evidence="1 2">Belongs to the dTDP-4-dehydrorhamnose reductase family.</text>
</comment>
<evidence type="ECO:0000313" key="5">
    <source>
        <dbReference type="Proteomes" id="UP000030528"/>
    </source>
</evidence>
<proteinExistence type="inferred from homology"/>
<dbReference type="Pfam" id="PF04321">
    <property type="entry name" value="RmlD_sub_bind"/>
    <property type="match status" value="1"/>
</dbReference>
<dbReference type="UniPathway" id="UPA00124"/>
<evidence type="ECO:0000256" key="2">
    <source>
        <dbReference type="RuleBase" id="RU364082"/>
    </source>
</evidence>
<evidence type="ECO:0000259" key="3">
    <source>
        <dbReference type="Pfam" id="PF04321"/>
    </source>
</evidence>
<feature type="domain" description="RmlD-like substrate binding" evidence="3">
    <location>
        <begin position="1"/>
        <end position="237"/>
    </location>
</feature>
<dbReference type="InterPro" id="IPR036291">
    <property type="entry name" value="NAD(P)-bd_dom_sf"/>
</dbReference>
<dbReference type="PANTHER" id="PTHR10491:SF4">
    <property type="entry name" value="METHIONINE ADENOSYLTRANSFERASE 2 SUBUNIT BETA"/>
    <property type="match status" value="1"/>
</dbReference>
<comment type="caution">
    <text evidence="4">The sequence shown here is derived from an EMBL/GenBank/DDBJ whole genome shotgun (WGS) entry which is preliminary data.</text>
</comment>
<dbReference type="STRING" id="1385510.GCA_000425205_02033"/>
<keyword evidence="2" id="KW-0560">Oxidoreductase</keyword>
<keyword evidence="5" id="KW-1185">Reference proteome</keyword>
<accession>A0A0A5I9B5</accession>
<comment type="function">
    <text evidence="2">Catalyzes the reduction of dTDP-6-deoxy-L-lyxo-4-hexulose to yield dTDP-L-rhamnose.</text>
</comment>
<reference evidence="4 5" key="1">
    <citation type="submission" date="2013-08" db="EMBL/GenBank/DDBJ databases">
        <authorList>
            <person name="Huang J."/>
            <person name="Wang G."/>
        </authorList>
    </citation>
    <scope>NUCLEOTIDE SEQUENCE [LARGE SCALE GENOMIC DNA]</scope>
    <source>
        <strain evidence="4 5">JSM 076056</strain>
    </source>
</reference>
<evidence type="ECO:0000313" key="4">
    <source>
        <dbReference type="EMBL" id="KGX92427.1"/>
    </source>
</evidence>
<dbReference type="GO" id="GO:0008831">
    <property type="term" value="F:dTDP-4-dehydrorhamnose reductase activity"/>
    <property type="evidence" value="ECO:0007669"/>
    <property type="project" value="UniProtKB-EC"/>
</dbReference>